<organism evidence="14 15">
    <name type="scientific">Vicugna pacos</name>
    <name type="common">Alpaca</name>
    <name type="synonym">Lama pacos</name>
    <dbReference type="NCBI Taxonomy" id="30538"/>
    <lineage>
        <taxon>Eukaryota</taxon>
        <taxon>Metazoa</taxon>
        <taxon>Chordata</taxon>
        <taxon>Craniata</taxon>
        <taxon>Vertebrata</taxon>
        <taxon>Euteleostomi</taxon>
        <taxon>Mammalia</taxon>
        <taxon>Eutheria</taxon>
        <taxon>Laurasiatheria</taxon>
        <taxon>Artiodactyla</taxon>
        <taxon>Tylopoda</taxon>
        <taxon>Camelidae</taxon>
        <taxon>Vicugna</taxon>
    </lineage>
</organism>
<keyword evidence="8" id="KW-0442">Lipid degradation</keyword>
<accession>A0ABM5BXX5</accession>
<dbReference type="Gene3D" id="2.10.80.10">
    <property type="entry name" value="Lipase, subunit A"/>
    <property type="match status" value="1"/>
</dbReference>
<keyword evidence="10" id="KW-1015">Disulfide bond</keyword>
<name>A0ABM5BXX5_VICPA</name>
<sequence length="151" mass="17094">MFQISLKQCPFIMEKVLVLLLVALTVAYAVPDPRGIIINLDAGELCLNSVQCKSKCCHRETGLSLARCAPKASENSECSAWTLYGVYYKCPCERGLTCEVDKTIVGSITNTNFGICLDVGSSMRRKKKERRKRRTRSSSCRIMAQRWWRSF</sequence>
<evidence type="ECO:0000313" key="15">
    <source>
        <dbReference type="RefSeq" id="XP_072801244.1"/>
    </source>
</evidence>
<evidence type="ECO:0000313" key="14">
    <source>
        <dbReference type="Proteomes" id="UP001652581"/>
    </source>
</evidence>
<evidence type="ECO:0000256" key="7">
    <source>
        <dbReference type="ARBA" id="ARBA00022757"/>
    </source>
</evidence>
<comment type="function">
    <text evidence="2">Colipase is a cofactor of pancreatic lipase. It allows the lipase to anchor itself to the lipid-water interface. Without colipase the enzyme is washed off by bile salts, which have an inhibitory effect on the lipase.</text>
</comment>
<dbReference type="RefSeq" id="XP_072801247.1">
    <property type="nucleotide sequence ID" value="XM_072945146.1"/>
</dbReference>
<keyword evidence="5" id="KW-0964">Secreted</keyword>
<keyword evidence="7" id="KW-0222">Digestion</keyword>
<feature type="signal peptide" evidence="11">
    <location>
        <begin position="1"/>
        <end position="29"/>
    </location>
</feature>
<protein>
    <submittedName>
        <fullName evidence="15 16">Colipase isoform X1</fullName>
    </submittedName>
</protein>
<evidence type="ECO:0000256" key="8">
    <source>
        <dbReference type="ARBA" id="ARBA00022963"/>
    </source>
</evidence>
<dbReference type="InterPro" id="IPR017913">
    <property type="entry name" value="Colipase_N"/>
</dbReference>
<evidence type="ECO:0000256" key="3">
    <source>
        <dbReference type="ARBA" id="ARBA00004613"/>
    </source>
</evidence>
<feature type="chain" id="PRO_5045027916" evidence="11">
    <location>
        <begin position="30"/>
        <end position="151"/>
    </location>
</feature>
<dbReference type="InterPro" id="IPR047576">
    <property type="entry name" value="CLPS_chr"/>
</dbReference>
<dbReference type="SMART" id="SM00023">
    <property type="entry name" value="COLIPASE"/>
    <property type="match status" value="1"/>
</dbReference>
<dbReference type="Proteomes" id="UP001652581">
    <property type="component" value="Chromosome 20"/>
</dbReference>
<feature type="domain" description="Colipase C-terminal" evidence="13">
    <location>
        <begin position="75"/>
        <end position="118"/>
    </location>
</feature>
<dbReference type="InterPro" id="IPR017915">
    <property type="entry name" value="Colipase_CS"/>
</dbReference>
<keyword evidence="14" id="KW-1185">Reference proteome</keyword>
<dbReference type="PANTHER" id="PTHR10041:SF8">
    <property type="entry name" value="COLIPASE"/>
    <property type="match status" value="1"/>
</dbReference>
<gene>
    <name evidence="15 16 17 18" type="primary">CLPS</name>
</gene>
<evidence type="ECO:0000256" key="6">
    <source>
        <dbReference type="ARBA" id="ARBA00022729"/>
    </source>
</evidence>
<evidence type="ECO:0000313" key="18">
    <source>
        <dbReference type="RefSeq" id="XP_072801247.1"/>
    </source>
</evidence>
<dbReference type="CDD" id="cd23011">
    <property type="entry name" value="CLPS"/>
    <property type="match status" value="1"/>
</dbReference>
<dbReference type="SUPFAM" id="SSF57190">
    <property type="entry name" value="Colipase-like"/>
    <property type="match status" value="2"/>
</dbReference>
<evidence type="ECO:0000256" key="5">
    <source>
        <dbReference type="ARBA" id="ARBA00022525"/>
    </source>
</evidence>
<evidence type="ECO:0000256" key="10">
    <source>
        <dbReference type="ARBA" id="ARBA00023157"/>
    </source>
</evidence>
<dbReference type="InterPro" id="IPR017914">
    <property type="entry name" value="Colipase_C"/>
</dbReference>
<dbReference type="Pfam" id="PF01114">
    <property type="entry name" value="Colipase"/>
    <property type="match status" value="1"/>
</dbReference>
<dbReference type="PROSITE" id="PS00121">
    <property type="entry name" value="COLIPASE_1"/>
    <property type="match status" value="1"/>
</dbReference>
<dbReference type="PRINTS" id="PR00128">
    <property type="entry name" value="COLIPASE"/>
</dbReference>
<evidence type="ECO:0000259" key="13">
    <source>
        <dbReference type="Pfam" id="PF02740"/>
    </source>
</evidence>
<evidence type="ECO:0000256" key="1">
    <source>
        <dbReference type="ARBA" id="ARBA00002722"/>
    </source>
</evidence>
<proteinExistence type="predicted"/>
<dbReference type="Pfam" id="PF02740">
    <property type="entry name" value="Colipase_C"/>
    <property type="match status" value="1"/>
</dbReference>
<evidence type="ECO:0000256" key="9">
    <source>
        <dbReference type="ARBA" id="ARBA00023098"/>
    </source>
</evidence>
<dbReference type="RefSeq" id="XP_072801245.1">
    <property type="nucleotide sequence ID" value="XM_072945144.1"/>
</dbReference>
<keyword evidence="6 11" id="KW-0732">Signal</keyword>
<feature type="domain" description="Colipase N-terminal" evidence="12">
    <location>
        <begin position="33"/>
        <end position="72"/>
    </location>
</feature>
<dbReference type="PANTHER" id="PTHR10041">
    <property type="entry name" value="COLIPASE"/>
    <property type="match status" value="1"/>
</dbReference>
<dbReference type="InterPro" id="IPR001981">
    <property type="entry name" value="Colipase"/>
</dbReference>
<evidence type="ECO:0000313" key="16">
    <source>
        <dbReference type="RefSeq" id="XP_072801245.1"/>
    </source>
</evidence>
<dbReference type="RefSeq" id="XP_072801246.1">
    <property type="nucleotide sequence ID" value="XM_072945145.1"/>
</dbReference>
<dbReference type="PROSITE" id="PS51342">
    <property type="entry name" value="COLIPASE_2"/>
    <property type="match status" value="1"/>
</dbReference>
<evidence type="ECO:0000256" key="2">
    <source>
        <dbReference type="ARBA" id="ARBA00003508"/>
    </source>
</evidence>
<dbReference type="RefSeq" id="XP_072801244.1">
    <property type="nucleotide sequence ID" value="XM_072945143.1"/>
</dbReference>
<reference evidence="15 16" key="1">
    <citation type="submission" date="2025-05" db="UniProtKB">
        <authorList>
            <consortium name="RefSeq"/>
        </authorList>
    </citation>
    <scope>IDENTIFICATION</scope>
</reference>
<comment type="subcellular location">
    <subcellularLocation>
        <location evidence="3">Secreted</location>
    </subcellularLocation>
</comment>
<dbReference type="GeneID" id="102542295"/>
<evidence type="ECO:0000256" key="4">
    <source>
        <dbReference type="ARBA" id="ARBA00011263"/>
    </source>
</evidence>
<evidence type="ECO:0000313" key="17">
    <source>
        <dbReference type="RefSeq" id="XP_072801246.1"/>
    </source>
</evidence>
<comment type="subunit">
    <text evidence="4">Forms a 1:1 stoichiometric complex with pancreatic lipase.</text>
</comment>
<evidence type="ECO:0000259" key="12">
    <source>
        <dbReference type="Pfam" id="PF01114"/>
    </source>
</evidence>
<evidence type="ECO:0000256" key="11">
    <source>
        <dbReference type="SAM" id="SignalP"/>
    </source>
</evidence>
<keyword evidence="9" id="KW-0443">Lipid metabolism</keyword>
<comment type="function">
    <text evidence="1">Enterostatin has a biological activity as a satiety signal.</text>
</comment>